<keyword evidence="3" id="KW-1185">Reference proteome</keyword>
<feature type="compositionally biased region" description="Polar residues" evidence="1">
    <location>
        <begin position="28"/>
        <end position="37"/>
    </location>
</feature>
<dbReference type="Proteomes" id="UP000001307">
    <property type="component" value="Unassembled WGS sequence"/>
</dbReference>
<gene>
    <name evidence="2" type="ORF">GSOID_T00005407001</name>
</gene>
<reference evidence="2" key="1">
    <citation type="journal article" date="2010" name="Science">
        <title>Plasticity of animal genome architecture unmasked by rapid evolution of a pelagic tunicate.</title>
        <authorList>
            <person name="Denoeud F."/>
            <person name="Henriet S."/>
            <person name="Mungpakdee S."/>
            <person name="Aury J.M."/>
            <person name="Da Silva C."/>
            <person name="Brinkmann H."/>
            <person name="Mikhaleva J."/>
            <person name="Olsen L.C."/>
            <person name="Jubin C."/>
            <person name="Canestro C."/>
            <person name="Bouquet J.M."/>
            <person name="Danks G."/>
            <person name="Poulain J."/>
            <person name="Campsteijn C."/>
            <person name="Adamski M."/>
            <person name="Cross I."/>
            <person name="Yadetie F."/>
            <person name="Muffato M."/>
            <person name="Louis A."/>
            <person name="Butcher S."/>
            <person name="Tsagkogeorga G."/>
            <person name="Konrad A."/>
            <person name="Singh S."/>
            <person name="Jensen M.F."/>
            <person name="Cong E.H."/>
            <person name="Eikeseth-Otteraa H."/>
            <person name="Noel B."/>
            <person name="Anthouard V."/>
            <person name="Porcel B.M."/>
            <person name="Kachouri-Lafond R."/>
            <person name="Nishino A."/>
            <person name="Ugolini M."/>
            <person name="Chourrout P."/>
            <person name="Nishida H."/>
            <person name="Aasland R."/>
            <person name="Huzurbazar S."/>
            <person name="Westhof E."/>
            <person name="Delsuc F."/>
            <person name="Lehrach H."/>
            <person name="Reinhardt R."/>
            <person name="Weissenbach J."/>
            <person name="Roy S.W."/>
            <person name="Artiguenave F."/>
            <person name="Postlethwait J.H."/>
            <person name="Manak J.R."/>
            <person name="Thompson E.M."/>
            <person name="Jaillon O."/>
            <person name="Du Pasquier L."/>
            <person name="Boudinot P."/>
            <person name="Liberles D.A."/>
            <person name="Volff J.N."/>
            <person name="Philippe H."/>
            <person name="Lenhard B."/>
            <person name="Roest Crollius H."/>
            <person name="Wincker P."/>
            <person name="Chourrout D."/>
        </authorList>
    </citation>
    <scope>NUCLEOTIDE SEQUENCE [LARGE SCALE GENOMIC DNA]</scope>
</reference>
<evidence type="ECO:0000313" key="3">
    <source>
        <dbReference type="Proteomes" id="UP000001307"/>
    </source>
</evidence>
<feature type="region of interest" description="Disordered" evidence="1">
    <location>
        <begin position="1"/>
        <end position="97"/>
    </location>
</feature>
<name>E4XV81_OIKDI</name>
<accession>E4XV81</accession>
<proteinExistence type="predicted"/>
<feature type="compositionally biased region" description="Basic residues" evidence="1">
    <location>
        <begin position="58"/>
        <end position="89"/>
    </location>
</feature>
<sequence>MAKQARLDSDSDEDKENVPNNAAMVQFIDNQSSNQAENFDPNKPGPSYQCLQAGPLKKTARKPPIKRKKSANKPKSLRRHVLQKGLKTRSKLDSKID</sequence>
<dbReference type="AlphaFoldDB" id="E4XV81"/>
<evidence type="ECO:0000256" key="1">
    <source>
        <dbReference type="SAM" id="MobiDB-lite"/>
    </source>
</evidence>
<evidence type="ECO:0000313" key="2">
    <source>
        <dbReference type="EMBL" id="CBY13612.1"/>
    </source>
</evidence>
<dbReference type="EMBL" id="FN653203">
    <property type="protein sequence ID" value="CBY13612.1"/>
    <property type="molecule type" value="Genomic_DNA"/>
</dbReference>
<protein>
    <submittedName>
        <fullName evidence="2">Uncharacterized protein</fullName>
    </submittedName>
</protein>
<dbReference type="InParanoid" id="E4XV81"/>
<organism evidence="2">
    <name type="scientific">Oikopleura dioica</name>
    <name type="common">Tunicate</name>
    <dbReference type="NCBI Taxonomy" id="34765"/>
    <lineage>
        <taxon>Eukaryota</taxon>
        <taxon>Metazoa</taxon>
        <taxon>Chordata</taxon>
        <taxon>Tunicata</taxon>
        <taxon>Appendicularia</taxon>
        <taxon>Copelata</taxon>
        <taxon>Oikopleuridae</taxon>
        <taxon>Oikopleura</taxon>
    </lineage>
</organism>